<sequence length="95" mass="10392">LMDAVDKQKDKDKENPGKPFIAHEDVVENCWLEVRFGDSALIDQPKPSVSVANVEKATYNRRLELLSRVAFSQFSGGLAICGGEAGIVFILPTSL</sequence>
<evidence type="ECO:0000313" key="2">
    <source>
        <dbReference type="WBParaSite" id="JU765_v2.g8129.t1"/>
    </source>
</evidence>
<proteinExistence type="predicted"/>
<accession>A0AC34RLG7</accession>
<reference evidence="2" key="1">
    <citation type="submission" date="2022-11" db="UniProtKB">
        <authorList>
            <consortium name="WormBaseParasite"/>
        </authorList>
    </citation>
    <scope>IDENTIFICATION</scope>
</reference>
<name>A0AC34RLG7_9BILA</name>
<evidence type="ECO:0000313" key="1">
    <source>
        <dbReference type="Proteomes" id="UP000887576"/>
    </source>
</evidence>
<protein>
    <submittedName>
        <fullName evidence="2">Uncharacterized protein</fullName>
    </submittedName>
</protein>
<organism evidence="1 2">
    <name type="scientific">Panagrolaimus sp. JU765</name>
    <dbReference type="NCBI Taxonomy" id="591449"/>
    <lineage>
        <taxon>Eukaryota</taxon>
        <taxon>Metazoa</taxon>
        <taxon>Ecdysozoa</taxon>
        <taxon>Nematoda</taxon>
        <taxon>Chromadorea</taxon>
        <taxon>Rhabditida</taxon>
        <taxon>Tylenchina</taxon>
        <taxon>Panagrolaimomorpha</taxon>
        <taxon>Panagrolaimoidea</taxon>
        <taxon>Panagrolaimidae</taxon>
        <taxon>Panagrolaimus</taxon>
    </lineage>
</organism>
<dbReference type="Proteomes" id="UP000887576">
    <property type="component" value="Unplaced"/>
</dbReference>
<dbReference type="WBParaSite" id="JU765_v2.g8129.t1">
    <property type="protein sequence ID" value="JU765_v2.g8129.t1"/>
    <property type="gene ID" value="JU765_v2.g8129"/>
</dbReference>